<dbReference type="InterPro" id="IPR036390">
    <property type="entry name" value="WH_DNA-bd_sf"/>
</dbReference>
<dbReference type="Pfam" id="PF00480">
    <property type="entry name" value="ROK"/>
    <property type="match status" value="1"/>
</dbReference>
<evidence type="ECO:0000313" key="2">
    <source>
        <dbReference type="EMBL" id="GGD63138.1"/>
    </source>
</evidence>
<comment type="caution">
    <text evidence="2">The sequence shown here is derived from an EMBL/GenBank/DDBJ whole genome shotgun (WGS) entry which is preliminary data.</text>
</comment>
<dbReference type="InterPro" id="IPR011991">
    <property type="entry name" value="ArsR-like_HTH"/>
</dbReference>
<dbReference type="Proteomes" id="UP000629365">
    <property type="component" value="Unassembled WGS sequence"/>
</dbReference>
<evidence type="ECO:0000256" key="1">
    <source>
        <dbReference type="ARBA" id="ARBA00006479"/>
    </source>
</evidence>
<organism evidence="2 3">
    <name type="scientific">Microbacterium murale</name>
    <dbReference type="NCBI Taxonomy" id="1081040"/>
    <lineage>
        <taxon>Bacteria</taxon>
        <taxon>Bacillati</taxon>
        <taxon>Actinomycetota</taxon>
        <taxon>Actinomycetes</taxon>
        <taxon>Micrococcales</taxon>
        <taxon>Microbacteriaceae</taxon>
        <taxon>Microbacterium</taxon>
    </lineage>
</organism>
<dbReference type="RefSeq" id="WP_188434762.1">
    <property type="nucleotide sequence ID" value="NZ_BMCM01000001.1"/>
</dbReference>
<keyword evidence="3" id="KW-1185">Reference proteome</keyword>
<sequence length="379" mass="39223">MTKPLAGPQTLLRTMNVRAILEALARRGPLTRAELMGETGLSRTAVTQVLRMLEAGDAVATAGVDRATRGPAATRVSLHPGLGFAAAVHVDHASMHVTLVDPTGAVRAQSDAPLGHIEERAADIAALIAECRQDARGPLRHVVVAMPGIVTPDGEIRDDQGPDGGAFRTALVAHVECPVHIENDVNLAALAESDNGVGQDLSSFTLLMIDQGLGAGTVLDGVLRRGAAGIAGEVQYVPQPPVPIGVPVLNEDVVEDLALLHGRDPADPLLVHLDACADGDTAAKAMVDELARRLVIVAGSVTLVIDPEAFVLAGHAAHPCFVAAVDRAAEALSHLLALRFVPSAFGREATMVGAIGQAASALRESMFARFASIGGMVAR</sequence>
<dbReference type="EMBL" id="BMCM01000001">
    <property type="protein sequence ID" value="GGD63138.1"/>
    <property type="molecule type" value="Genomic_DNA"/>
</dbReference>
<name>A0ABQ1RD20_9MICO</name>
<dbReference type="SUPFAM" id="SSF46785">
    <property type="entry name" value="Winged helix' DNA-binding domain"/>
    <property type="match status" value="1"/>
</dbReference>
<dbReference type="InterPro" id="IPR043129">
    <property type="entry name" value="ATPase_NBD"/>
</dbReference>
<evidence type="ECO:0000313" key="3">
    <source>
        <dbReference type="Proteomes" id="UP000629365"/>
    </source>
</evidence>
<dbReference type="CDD" id="cd00090">
    <property type="entry name" value="HTH_ARSR"/>
    <property type="match status" value="1"/>
</dbReference>
<protein>
    <submittedName>
        <fullName evidence="2">Transcriptional regulator</fullName>
    </submittedName>
</protein>
<dbReference type="Pfam" id="PF13412">
    <property type="entry name" value="HTH_24"/>
    <property type="match status" value="1"/>
</dbReference>
<reference evidence="3" key="1">
    <citation type="journal article" date="2019" name="Int. J. Syst. Evol. Microbiol.">
        <title>The Global Catalogue of Microorganisms (GCM) 10K type strain sequencing project: providing services to taxonomists for standard genome sequencing and annotation.</title>
        <authorList>
            <consortium name="The Broad Institute Genomics Platform"/>
            <consortium name="The Broad Institute Genome Sequencing Center for Infectious Disease"/>
            <person name="Wu L."/>
            <person name="Ma J."/>
        </authorList>
    </citation>
    <scope>NUCLEOTIDE SEQUENCE [LARGE SCALE GENOMIC DNA]</scope>
    <source>
        <strain evidence="3">CCM 7640</strain>
    </source>
</reference>
<dbReference type="PANTHER" id="PTHR18964">
    <property type="entry name" value="ROK (REPRESSOR, ORF, KINASE) FAMILY"/>
    <property type="match status" value="1"/>
</dbReference>
<gene>
    <name evidence="2" type="ORF">GCM10007269_02970</name>
</gene>
<comment type="similarity">
    <text evidence="1">Belongs to the ROK (NagC/XylR) family.</text>
</comment>
<dbReference type="InterPro" id="IPR000600">
    <property type="entry name" value="ROK"/>
</dbReference>
<dbReference type="Gene3D" id="1.10.10.10">
    <property type="entry name" value="Winged helix-like DNA-binding domain superfamily/Winged helix DNA-binding domain"/>
    <property type="match status" value="1"/>
</dbReference>
<proteinExistence type="inferred from homology"/>
<dbReference type="SUPFAM" id="SSF53067">
    <property type="entry name" value="Actin-like ATPase domain"/>
    <property type="match status" value="1"/>
</dbReference>
<dbReference type="InterPro" id="IPR036388">
    <property type="entry name" value="WH-like_DNA-bd_sf"/>
</dbReference>
<dbReference type="PANTHER" id="PTHR18964:SF149">
    <property type="entry name" value="BIFUNCTIONAL UDP-N-ACETYLGLUCOSAMINE 2-EPIMERASE_N-ACETYLMANNOSAMINE KINASE"/>
    <property type="match status" value="1"/>
</dbReference>
<accession>A0ABQ1RD20</accession>
<dbReference type="Gene3D" id="3.30.420.40">
    <property type="match status" value="2"/>
</dbReference>